<dbReference type="Pfam" id="PF07398">
    <property type="entry name" value="MDMPI_C"/>
    <property type="match status" value="1"/>
</dbReference>
<organism evidence="3 4">
    <name type="scientific">Cryptosporangium aurantiacum</name>
    <dbReference type="NCBI Taxonomy" id="134849"/>
    <lineage>
        <taxon>Bacteria</taxon>
        <taxon>Bacillati</taxon>
        <taxon>Actinomycetota</taxon>
        <taxon>Actinomycetes</taxon>
        <taxon>Cryptosporangiales</taxon>
        <taxon>Cryptosporangiaceae</taxon>
        <taxon>Cryptosporangium</taxon>
    </lineage>
</organism>
<feature type="domain" description="Mycothiol-dependent maleylpyruvate isomerase metal-binding" evidence="2">
    <location>
        <begin position="14"/>
        <end position="135"/>
    </location>
</feature>
<evidence type="ECO:0000313" key="3">
    <source>
        <dbReference type="EMBL" id="SHN45657.1"/>
    </source>
</evidence>
<dbReference type="Proteomes" id="UP000184440">
    <property type="component" value="Unassembled WGS sequence"/>
</dbReference>
<dbReference type="InterPro" id="IPR010872">
    <property type="entry name" value="MDMPI_C-term_domain"/>
</dbReference>
<dbReference type="GO" id="GO:0005886">
    <property type="term" value="C:plasma membrane"/>
    <property type="evidence" value="ECO:0007669"/>
    <property type="project" value="TreeGrafter"/>
</dbReference>
<dbReference type="EMBL" id="FRCS01000012">
    <property type="protein sequence ID" value="SHN45657.1"/>
    <property type="molecule type" value="Genomic_DNA"/>
</dbReference>
<dbReference type="NCBIfam" id="TIGR03083">
    <property type="entry name" value="maleylpyruvate isomerase family mycothiol-dependent enzyme"/>
    <property type="match status" value="1"/>
</dbReference>
<dbReference type="InterPro" id="IPR017517">
    <property type="entry name" value="Maleyloyr_isom"/>
</dbReference>
<dbReference type="PANTHER" id="PTHR40758">
    <property type="entry name" value="CONSERVED PROTEIN"/>
    <property type="match status" value="1"/>
</dbReference>
<gene>
    <name evidence="3" type="ORF">SAMN05443668_112190</name>
</gene>
<dbReference type="InterPro" id="IPR034660">
    <property type="entry name" value="DinB/YfiT-like"/>
</dbReference>
<dbReference type="AlphaFoldDB" id="A0A1M7RHC9"/>
<dbReference type="RefSeq" id="WP_073262408.1">
    <property type="nucleotide sequence ID" value="NZ_FRCS01000012.1"/>
</dbReference>
<dbReference type="Pfam" id="PF11716">
    <property type="entry name" value="MDMPI_N"/>
    <property type="match status" value="1"/>
</dbReference>
<name>A0A1M7RHC9_9ACTN</name>
<keyword evidence="4" id="KW-1185">Reference proteome</keyword>
<dbReference type="GO" id="GO:0046872">
    <property type="term" value="F:metal ion binding"/>
    <property type="evidence" value="ECO:0007669"/>
    <property type="project" value="InterPro"/>
</dbReference>
<dbReference type="InterPro" id="IPR024344">
    <property type="entry name" value="MDMPI_metal-binding"/>
</dbReference>
<evidence type="ECO:0000259" key="1">
    <source>
        <dbReference type="Pfam" id="PF07398"/>
    </source>
</evidence>
<dbReference type="OrthoDB" id="3671213at2"/>
<dbReference type="STRING" id="134849.SAMN05443668_112190"/>
<dbReference type="SUPFAM" id="SSF109854">
    <property type="entry name" value="DinB/YfiT-like putative metalloenzymes"/>
    <property type="match status" value="1"/>
</dbReference>
<evidence type="ECO:0000313" key="4">
    <source>
        <dbReference type="Proteomes" id="UP000184440"/>
    </source>
</evidence>
<protein>
    <submittedName>
        <fullName evidence="3">TIGR03083 family protein</fullName>
    </submittedName>
</protein>
<dbReference type="PANTHER" id="PTHR40758:SF1">
    <property type="entry name" value="CONSERVED PROTEIN"/>
    <property type="match status" value="1"/>
</dbReference>
<reference evidence="3 4" key="1">
    <citation type="submission" date="2016-11" db="EMBL/GenBank/DDBJ databases">
        <authorList>
            <person name="Jaros S."/>
            <person name="Januszkiewicz K."/>
            <person name="Wedrychowicz H."/>
        </authorList>
    </citation>
    <scope>NUCLEOTIDE SEQUENCE [LARGE SCALE GENOMIC DNA]</scope>
    <source>
        <strain evidence="3 4">DSM 46144</strain>
    </source>
</reference>
<accession>A0A1M7RHC9</accession>
<dbReference type="Gene3D" id="1.20.120.450">
    <property type="entry name" value="dinb family like domain"/>
    <property type="match status" value="1"/>
</dbReference>
<evidence type="ECO:0000259" key="2">
    <source>
        <dbReference type="Pfam" id="PF11716"/>
    </source>
</evidence>
<sequence>MSENRLTADFWLDSLRREGAAFRTAVTPETLATPVPSCPEWNVEQLVAHVGEVYRFHAAHLVRGVSTPPDEEPMDVPSGPAVLEWWDDSFRTIIAALESTDPAAPAWNWSIQEPVAQFWFRRMAHETAMHRWDAQLAAGAALTEPIETRLAVDGVDEALDTFLPAGHRAGPDNLRGVVTLRCTDADGHWAVRLRGTGMSLLDTGTVFDDPPHAQTAVSGHASDLLLALWGRVPLAVLTVEGNPELPQALLVG</sequence>
<feature type="domain" description="MDMPI C-terminal" evidence="1">
    <location>
        <begin position="149"/>
        <end position="247"/>
    </location>
</feature>
<proteinExistence type="predicted"/>